<organism evidence="1 2">
    <name type="scientific">Microcystis aeruginosa Sj</name>
    <dbReference type="NCBI Taxonomy" id="1979544"/>
    <lineage>
        <taxon>Bacteria</taxon>
        <taxon>Bacillati</taxon>
        <taxon>Cyanobacteriota</taxon>
        <taxon>Cyanophyceae</taxon>
        <taxon>Oscillatoriophycideae</taxon>
        <taxon>Chroococcales</taxon>
        <taxon>Microcystaceae</taxon>
        <taxon>Microcystis</taxon>
    </lineage>
</organism>
<evidence type="ECO:0000313" key="2">
    <source>
        <dbReference type="Proteomes" id="UP000248272"/>
    </source>
</evidence>
<reference evidence="1 2" key="1">
    <citation type="journal article" date="2018" name="Front. Microbiol.">
        <title>Adaptation of the Freshwater Bloom-Forming Cyanobacterium Microcystis aeruginosa to Brackish Water Is Driven by Recent Horizontal Transfer of Sucrose Genes.</title>
        <authorList>
            <person name="Tanabe Y."/>
            <person name="Hodoki Y."/>
            <person name="Sano T."/>
            <person name="Tada K."/>
            <person name="Watanabe M.M."/>
        </authorList>
    </citation>
    <scope>NUCLEOTIDE SEQUENCE [LARGE SCALE GENOMIC DNA]</scope>
    <source>
        <strain evidence="1 2">Sj</strain>
    </source>
</reference>
<dbReference type="RefSeq" id="WP_110579677.1">
    <property type="nucleotide sequence ID" value="NZ_BDSG01000072.1"/>
</dbReference>
<proteinExistence type="predicted"/>
<accession>A0A2Z6UVW6</accession>
<sequence>MGELLALTASVIANLAFQKFLESGAGELGKKFTTEAIAAMDSLRKKLWDRLRGKSEKLDQALAQAEQGDKKALETIAKNLDVEMDDDETFATEIKTLAQQIQAGKIQDNSNMTQNVSGDNNTNIQAKAEQGGTNYNAQTINVYHGKPD</sequence>
<evidence type="ECO:0000313" key="1">
    <source>
        <dbReference type="EMBL" id="GBL11363.1"/>
    </source>
</evidence>
<dbReference type="Proteomes" id="UP000248272">
    <property type="component" value="Unassembled WGS sequence"/>
</dbReference>
<name>A0A2Z6UVW6_MICAE</name>
<gene>
    <name evidence="1" type="ORF">MSj_02867</name>
</gene>
<dbReference type="AlphaFoldDB" id="A0A2Z6UVW6"/>
<protein>
    <submittedName>
        <fullName evidence="1">Uncharacterized protein</fullName>
    </submittedName>
</protein>
<dbReference type="EMBL" id="BDSG01000072">
    <property type="protein sequence ID" value="GBL11363.1"/>
    <property type="molecule type" value="Genomic_DNA"/>
</dbReference>
<comment type="caution">
    <text evidence="1">The sequence shown here is derived from an EMBL/GenBank/DDBJ whole genome shotgun (WGS) entry which is preliminary data.</text>
</comment>